<dbReference type="InterPro" id="IPR001680">
    <property type="entry name" value="WD40_rpt"/>
</dbReference>
<name>A0A674MX45_TAKRU</name>
<gene>
    <name evidence="2" type="primary">fbxw10</name>
</gene>
<dbReference type="Ensembl" id="ENSTRUT00000081564.1">
    <property type="protein sequence ID" value="ENSTRUP00000065691.1"/>
    <property type="gene ID" value="ENSTRUG00000009358.3"/>
</dbReference>
<evidence type="ECO:0000256" key="1">
    <source>
        <dbReference type="PROSITE-ProRule" id="PRU00221"/>
    </source>
</evidence>
<dbReference type="Proteomes" id="UP000005226">
    <property type="component" value="Chromosome 1"/>
</dbReference>
<dbReference type="InterPro" id="IPR036322">
    <property type="entry name" value="WD40_repeat_dom_sf"/>
</dbReference>
<dbReference type="AlphaFoldDB" id="A0A674MX45"/>
<organism evidence="2 3">
    <name type="scientific">Takifugu rubripes</name>
    <name type="common">Japanese pufferfish</name>
    <name type="synonym">Fugu rubripes</name>
    <dbReference type="NCBI Taxonomy" id="31033"/>
    <lineage>
        <taxon>Eukaryota</taxon>
        <taxon>Metazoa</taxon>
        <taxon>Chordata</taxon>
        <taxon>Craniata</taxon>
        <taxon>Vertebrata</taxon>
        <taxon>Euteleostomi</taxon>
        <taxon>Actinopterygii</taxon>
        <taxon>Neopterygii</taxon>
        <taxon>Teleostei</taxon>
        <taxon>Neoteleostei</taxon>
        <taxon>Acanthomorphata</taxon>
        <taxon>Eupercaria</taxon>
        <taxon>Tetraodontiformes</taxon>
        <taxon>Tetradontoidea</taxon>
        <taxon>Tetraodontidae</taxon>
        <taxon>Takifugu</taxon>
    </lineage>
</organism>
<dbReference type="PANTHER" id="PTHR19872:SF7">
    <property type="entry name" value="F-BOX AND WD REPEAT DOMAIN CONTAINING PROTEIN 10B-RELATED"/>
    <property type="match status" value="1"/>
</dbReference>
<dbReference type="InterPro" id="IPR015943">
    <property type="entry name" value="WD40/YVTN_repeat-like_dom_sf"/>
</dbReference>
<dbReference type="SMART" id="SM00320">
    <property type="entry name" value="WD40"/>
    <property type="match status" value="5"/>
</dbReference>
<reference evidence="2 3" key="1">
    <citation type="journal article" date="2011" name="Genome Biol. Evol.">
        <title>Integration of the genetic map and genome assembly of fugu facilitates insights into distinct features of genome evolution in teleosts and mammals.</title>
        <authorList>
            <person name="Kai W."/>
            <person name="Kikuchi K."/>
            <person name="Tohari S."/>
            <person name="Chew A.K."/>
            <person name="Tay A."/>
            <person name="Fujiwara A."/>
            <person name="Hosoya S."/>
            <person name="Suetake H."/>
            <person name="Naruse K."/>
            <person name="Brenner S."/>
            <person name="Suzuki Y."/>
            <person name="Venkatesh B."/>
        </authorList>
    </citation>
    <scope>NUCLEOTIDE SEQUENCE [LARGE SCALE GENOMIC DNA]</scope>
</reference>
<dbReference type="PROSITE" id="PS50294">
    <property type="entry name" value="WD_REPEATS_REGION"/>
    <property type="match status" value="2"/>
</dbReference>
<dbReference type="PROSITE" id="PS50082">
    <property type="entry name" value="WD_REPEATS_2"/>
    <property type="match status" value="2"/>
</dbReference>
<reference evidence="2" key="3">
    <citation type="submission" date="2025-09" db="UniProtKB">
        <authorList>
            <consortium name="Ensembl"/>
        </authorList>
    </citation>
    <scope>IDENTIFICATION</scope>
</reference>
<keyword evidence="1" id="KW-0853">WD repeat</keyword>
<protein>
    <submittedName>
        <fullName evidence="2">Uncharacterized protein</fullName>
    </submittedName>
</protein>
<dbReference type="InterPro" id="IPR051075">
    <property type="entry name" value="SCF_subunit_WD-repeat"/>
</dbReference>
<dbReference type="Pfam" id="PF00400">
    <property type="entry name" value="WD40"/>
    <property type="match status" value="2"/>
</dbReference>
<evidence type="ECO:0000313" key="3">
    <source>
        <dbReference type="Proteomes" id="UP000005226"/>
    </source>
</evidence>
<proteinExistence type="predicted"/>
<dbReference type="PANTHER" id="PTHR19872">
    <property type="entry name" value="UBIQUITIN LIGASE SPECIFICITY FACTOR/HREP PROTEIN"/>
    <property type="match status" value="1"/>
</dbReference>
<feature type="repeat" description="WD" evidence="1">
    <location>
        <begin position="276"/>
        <end position="317"/>
    </location>
</feature>
<dbReference type="Gene3D" id="2.130.10.10">
    <property type="entry name" value="YVTN repeat-like/Quinoprotein amine dehydrogenase"/>
    <property type="match status" value="1"/>
</dbReference>
<dbReference type="GeneTree" id="ENSGT00940000158003"/>
<feature type="repeat" description="WD" evidence="1">
    <location>
        <begin position="318"/>
        <end position="357"/>
    </location>
</feature>
<dbReference type="CDD" id="cd00200">
    <property type="entry name" value="WD40"/>
    <property type="match status" value="1"/>
</dbReference>
<reference evidence="2" key="2">
    <citation type="submission" date="2025-08" db="UniProtKB">
        <authorList>
            <consortium name="Ensembl"/>
        </authorList>
    </citation>
    <scope>IDENTIFICATION</scope>
</reference>
<keyword evidence="3" id="KW-1185">Reference proteome</keyword>
<evidence type="ECO:0000313" key="2">
    <source>
        <dbReference type="Ensembl" id="ENSTRUP00000065691.1"/>
    </source>
</evidence>
<accession>A0A674MX45</accession>
<sequence length="521" mass="58082">MNSVNDSGAPAERCSTLCGMCPACVFGPEPPDSDRCLWTVKDDLRRKFIVGLILRCTSVKVLQTIQEALRFTSWTLFNHVRSEIPSCIDVRLARTRTRASDGEPLGLDVNKIFDWFTSSSDTTKSRFILRLFSLCDSELLRMAANLTNVLLARQQQGLTHIDGKEEKTKWILLETWNAATNRSAHHRCLCTSHRPTVFSSLFTQADIFKSAYAKIPTKLQRLEERNVYCGTYFTTVLEDPSRVVDYRTGPLMAVGSKVPVLHLFYVTSELKELKVLKGHAGSIRAVLICEDRDLVITGSFDSSIRCWDWKADKCVASLYGHSGAVNCLDLHGDKIVSGAKDHLVKVWSLETGKHVEKCDFKHPAPVQCVRINATTVYSSCARGLVKVWDLESRALIRVIDAHRNSVRCLFLDDLHLFSADVDGQAMAWSLSSDVKQCLMTFKHPKEVKSLTLVFLRVLTGCTDGKIRVFNFLTGECLKAITVEAENVGILGAATSPRCLTILSHDSIPHKGRDHPAGTLHG</sequence>
<dbReference type="SUPFAM" id="SSF50978">
    <property type="entry name" value="WD40 repeat-like"/>
    <property type="match status" value="1"/>
</dbReference>